<dbReference type="PANTHER" id="PTHR13301">
    <property type="entry name" value="X-BOX TRANSCRIPTION FACTOR-RELATED"/>
    <property type="match status" value="1"/>
</dbReference>
<keyword evidence="2" id="KW-0328">Glycosyltransferase</keyword>
<gene>
    <name evidence="9" type="ORF">C3L33_22662</name>
</gene>
<comment type="subcellular location">
    <subcellularLocation>
        <location evidence="1">Endomembrane system</location>
    </subcellularLocation>
</comment>
<dbReference type="AlphaFoldDB" id="A0A6A4KQL6"/>
<keyword evidence="4" id="KW-0812">Transmembrane</keyword>
<name>A0A6A4KQL6_9ERIC</name>
<keyword evidence="3" id="KW-0808">Transferase</keyword>
<protein>
    <submittedName>
        <fullName evidence="9">Uncharacterized protein</fullName>
    </submittedName>
</protein>
<keyword evidence="7" id="KW-0961">Cell wall biogenesis/degradation</keyword>
<dbReference type="GO" id="GO:0030244">
    <property type="term" value="P:cellulose biosynthetic process"/>
    <property type="evidence" value="ECO:0007669"/>
    <property type="project" value="InterPro"/>
</dbReference>
<reference evidence="9" key="1">
    <citation type="journal article" date="2019" name="Genome Biol. Evol.">
        <title>The Rhododendron genome and chromosomal organization provide insight into shared whole-genome duplications across the heath family (Ericaceae).</title>
        <authorList>
            <person name="Soza V.L."/>
            <person name="Lindsley D."/>
            <person name="Waalkes A."/>
            <person name="Ramage E."/>
            <person name="Patwardhan R.P."/>
            <person name="Burton J.N."/>
            <person name="Adey A."/>
            <person name="Kumar A."/>
            <person name="Qiu R."/>
            <person name="Shendure J."/>
            <person name="Hall B."/>
        </authorList>
    </citation>
    <scope>NUCLEOTIDE SEQUENCE</scope>
    <source>
        <strain evidence="9">RSF 1966-606</strain>
    </source>
</reference>
<feature type="binding site" evidence="8">
    <location>
        <position position="93"/>
    </location>
    <ligand>
        <name>UDP-alpha-D-glucose</name>
        <dbReference type="ChEBI" id="CHEBI:58885"/>
    </ligand>
</feature>
<evidence type="ECO:0000256" key="3">
    <source>
        <dbReference type="ARBA" id="ARBA00022679"/>
    </source>
</evidence>
<dbReference type="EMBL" id="QEFC01004162">
    <property type="protein sequence ID" value="KAE9445437.1"/>
    <property type="molecule type" value="Genomic_DNA"/>
</dbReference>
<dbReference type="Pfam" id="PF03552">
    <property type="entry name" value="Cellulose_synt"/>
    <property type="match status" value="1"/>
</dbReference>
<keyword evidence="5" id="KW-1133">Transmembrane helix</keyword>
<dbReference type="OrthoDB" id="1732210at2759"/>
<accession>A0A6A4KQL6</accession>
<dbReference type="GO" id="GO:0016020">
    <property type="term" value="C:membrane"/>
    <property type="evidence" value="ECO:0007669"/>
    <property type="project" value="InterPro"/>
</dbReference>
<evidence type="ECO:0000256" key="4">
    <source>
        <dbReference type="ARBA" id="ARBA00022692"/>
    </source>
</evidence>
<sequence length="118" mass="13036">MKKENYVPLFETKAAKGRLAYQVYAASSSGLLSTGLSHNLFGGIPSTVIPSKTGYLKADHTVEPPLIMVNTVLSVMAYDYPVEKLSVYVSDDDGGSELMFYALLEASYFSKYWLPYCN</sequence>
<evidence type="ECO:0000256" key="1">
    <source>
        <dbReference type="ARBA" id="ARBA00004308"/>
    </source>
</evidence>
<evidence type="ECO:0000256" key="6">
    <source>
        <dbReference type="ARBA" id="ARBA00023136"/>
    </source>
</evidence>
<feature type="non-terminal residue" evidence="9">
    <location>
        <position position="1"/>
    </location>
</feature>
<evidence type="ECO:0000256" key="2">
    <source>
        <dbReference type="ARBA" id="ARBA00022676"/>
    </source>
</evidence>
<proteinExistence type="predicted"/>
<evidence type="ECO:0000256" key="5">
    <source>
        <dbReference type="ARBA" id="ARBA00022989"/>
    </source>
</evidence>
<dbReference type="InterPro" id="IPR005150">
    <property type="entry name" value="Cellulose_synth"/>
</dbReference>
<feature type="binding site" evidence="8">
    <location>
        <position position="63"/>
    </location>
    <ligand>
        <name>UDP-alpha-D-glucose</name>
        <dbReference type="ChEBI" id="CHEBI:58885"/>
    </ligand>
</feature>
<dbReference type="GO" id="GO:0016760">
    <property type="term" value="F:cellulose synthase (UDP-forming) activity"/>
    <property type="evidence" value="ECO:0007669"/>
    <property type="project" value="InterPro"/>
</dbReference>
<evidence type="ECO:0000256" key="8">
    <source>
        <dbReference type="PIRSR" id="PIRSR605150-2"/>
    </source>
</evidence>
<dbReference type="GO" id="GO:0071555">
    <property type="term" value="P:cell wall organization"/>
    <property type="evidence" value="ECO:0007669"/>
    <property type="project" value="UniProtKB-KW"/>
</dbReference>
<comment type="caution">
    <text evidence="9">The sequence shown here is derived from an EMBL/GenBank/DDBJ whole genome shotgun (WGS) entry which is preliminary data.</text>
</comment>
<dbReference type="GO" id="GO:0012505">
    <property type="term" value="C:endomembrane system"/>
    <property type="evidence" value="ECO:0007669"/>
    <property type="project" value="UniProtKB-SubCell"/>
</dbReference>
<organism evidence="9">
    <name type="scientific">Rhododendron williamsianum</name>
    <dbReference type="NCBI Taxonomy" id="262921"/>
    <lineage>
        <taxon>Eukaryota</taxon>
        <taxon>Viridiplantae</taxon>
        <taxon>Streptophyta</taxon>
        <taxon>Embryophyta</taxon>
        <taxon>Tracheophyta</taxon>
        <taxon>Spermatophyta</taxon>
        <taxon>Magnoliopsida</taxon>
        <taxon>eudicotyledons</taxon>
        <taxon>Gunneridae</taxon>
        <taxon>Pentapetalae</taxon>
        <taxon>asterids</taxon>
        <taxon>Ericales</taxon>
        <taxon>Ericaceae</taxon>
        <taxon>Ericoideae</taxon>
        <taxon>Rhodoreae</taxon>
        <taxon>Rhododendron</taxon>
    </lineage>
</organism>
<keyword evidence="6" id="KW-0472">Membrane</keyword>
<evidence type="ECO:0000256" key="7">
    <source>
        <dbReference type="ARBA" id="ARBA00023316"/>
    </source>
</evidence>
<evidence type="ECO:0000313" key="9">
    <source>
        <dbReference type="EMBL" id="KAE9445437.1"/>
    </source>
</evidence>